<dbReference type="Proteomes" id="UP000788426">
    <property type="component" value="Unassembled WGS sequence"/>
</dbReference>
<evidence type="ECO:0000313" key="3">
    <source>
        <dbReference type="EMBL" id="MBW4770047.1"/>
    </source>
</evidence>
<dbReference type="InterPro" id="IPR045057">
    <property type="entry name" value="Gcn5-rel_NAT"/>
</dbReference>
<gene>
    <name evidence="3" type="ORF">KZO38_09815</name>
</gene>
<reference evidence="3 4" key="1">
    <citation type="submission" date="2021-07" db="EMBL/GenBank/DDBJ databases">
        <title>Genomic diversity and antimicrobial resistance of Prevotella spp. isolated from chronic lung disease airways.</title>
        <authorList>
            <person name="Webb K.A."/>
            <person name="Olagoke O.S."/>
            <person name="Baird T."/>
            <person name="Neill J."/>
            <person name="Pham A."/>
            <person name="Wells T.J."/>
            <person name="Ramsay K.A."/>
            <person name="Bell S.C."/>
            <person name="Sarovich D.S."/>
            <person name="Price E.P."/>
        </authorList>
    </citation>
    <scope>NUCLEOTIDE SEQUENCE [LARGE SCALE GENOMIC DNA]</scope>
    <source>
        <strain evidence="3 4">SCHI0011.S.12</strain>
    </source>
</reference>
<sequence>MIRIENEKQANEGRFALYENDVYAGELTYVFDENHNLVAEHTRVGEEHKGKGFGKELINALVEYARAEQIKVVPVCSFVKKVFERDESLNDIKA</sequence>
<dbReference type="RefSeq" id="WP_219482251.1">
    <property type="nucleotide sequence ID" value="NZ_JAHXCT010000008.1"/>
</dbReference>
<dbReference type="CDD" id="cd04301">
    <property type="entry name" value="NAT_SF"/>
    <property type="match status" value="1"/>
</dbReference>
<dbReference type="PANTHER" id="PTHR31435">
    <property type="entry name" value="PROTEIN NATD1"/>
    <property type="match status" value="1"/>
</dbReference>
<evidence type="ECO:0000259" key="2">
    <source>
        <dbReference type="PROSITE" id="PS51729"/>
    </source>
</evidence>
<protein>
    <submittedName>
        <fullName evidence="3">N-acetyltransferase</fullName>
    </submittedName>
</protein>
<dbReference type="PROSITE" id="PS51186">
    <property type="entry name" value="GNAT"/>
    <property type="match status" value="1"/>
</dbReference>
<feature type="domain" description="N-acetyltransferase" evidence="2">
    <location>
        <begin position="7"/>
        <end position="94"/>
    </location>
</feature>
<accession>A0ABS6YFK9</accession>
<evidence type="ECO:0000259" key="1">
    <source>
        <dbReference type="PROSITE" id="PS51186"/>
    </source>
</evidence>
<keyword evidence="4" id="KW-1185">Reference proteome</keyword>
<organism evidence="3 4">
    <name type="scientific">Hoylesella nanceiensis</name>
    <dbReference type="NCBI Taxonomy" id="425941"/>
    <lineage>
        <taxon>Bacteria</taxon>
        <taxon>Pseudomonadati</taxon>
        <taxon>Bacteroidota</taxon>
        <taxon>Bacteroidia</taxon>
        <taxon>Bacteroidales</taxon>
        <taxon>Prevotellaceae</taxon>
        <taxon>Hoylesella</taxon>
    </lineage>
</organism>
<dbReference type="PROSITE" id="PS51729">
    <property type="entry name" value="GNAT_YJDJ"/>
    <property type="match status" value="1"/>
</dbReference>
<feature type="domain" description="N-acetyltransferase" evidence="1">
    <location>
        <begin position="1"/>
        <end position="94"/>
    </location>
</feature>
<dbReference type="EMBL" id="JAHXCT010000008">
    <property type="protein sequence ID" value="MBW4770047.1"/>
    <property type="molecule type" value="Genomic_DNA"/>
</dbReference>
<evidence type="ECO:0000313" key="4">
    <source>
        <dbReference type="Proteomes" id="UP000788426"/>
    </source>
</evidence>
<comment type="caution">
    <text evidence="3">The sequence shown here is derived from an EMBL/GenBank/DDBJ whole genome shotgun (WGS) entry which is preliminary data.</text>
</comment>
<dbReference type="InterPro" id="IPR000182">
    <property type="entry name" value="GNAT_dom"/>
</dbReference>
<dbReference type="InterPro" id="IPR031165">
    <property type="entry name" value="GNAT_YJDJ"/>
</dbReference>
<dbReference type="PANTHER" id="PTHR31435:SF10">
    <property type="entry name" value="BSR4717 PROTEIN"/>
    <property type="match status" value="1"/>
</dbReference>
<proteinExistence type="predicted"/>
<name>A0ABS6YFK9_9BACT</name>
<dbReference type="Pfam" id="PF14542">
    <property type="entry name" value="Acetyltransf_CG"/>
    <property type="match status" value="1"/>
</dbReference>